<organism evidence="6 7">
    <name type="scientific">Archangium gephyra</name>
    <dbReference type="NCBI Taxonomy" id="48"/>
    <lineage>
        <taxon>Bacteria</taxon>
        <taxon>Pseudomonadati</taxon>
        <taxon>Myxococcota</taxon>
        <taxon>Myxococcia</taxon>
        <taxon>Myxococcales</taxon>
        <taxon>Cystobacterineae</taxon>
        <taxon>Archangiaceae</taxon>
        <taxon>Archangium</taxon>
    </lineage>
</organism>
<dbReference type="InterPro" id="IPR046532">
    <property type="entry name" value="DUF6597"/>
</dbReference>
<dbReference type="InterPro" id="IPR018062">
    <property type="entry name" value="HTH_AraC-typ_CS"/>
</dbReference>
<dbReference type="Pfam" id="PF12833">
    <property type="entry name" value="HTH_18"/>
    <property type="match status" value="1"/>
</dbReference>
<feature type="region of interest" description="Disordered" evidence="4">
    <location>
        <begin position="1"/>
        <end position="38"/>
    </location>
</feature>
<name>A0ABX9JN40_9BACT</name>
<dbReference type="SUPFAM" id="SSF46689">
    <property type="entry name" value="Homeodomain-like"/>
    <property type="match status" value="1"/>
</dbReference>
<proteinExistence type="predicted"/>
<dbReference type="PROSITE" id="PS01124">
    <property type="entry name" value="HTH_ARAC_FAMILY_2"/>
    <property type="match status" value="1"/>
</dbReference>
<dbReference type="SMART" id="SM00342">
    <property type="entry name" value="HTH_ARAC"/>
    <property type="match status" value="1"/>
</dbReference>
<dbReference type="InterPro" id="IPR018060">
    <property type="entry name" value="HTH_AraC"/>
</dbReference>
<keyword evidence="1" id="KW-0805">Transcription regulation</keyword>
<dbReference type="Proteomes" id="UP000256345">
    <property type="component" value="Unassembled WGS sequence"/>
</dbReference>
<dbReference type="EMBL" id="QUMU01000018">
    <property type="protein sequence ID" value="REG22874.1"/>
    <property type="molecule type" value="Genomic_DNA"/>
</dbReference>
<feature type="compositionally biased region" description="Basic and acidic residues" evidence="4">
    <location>
        <begin position="14"/>
        <end position="32"/>
    </location>
</feature>
<evidence type="ECO:0000256" key="1">
    <source>
        <dbReference type="ARBA" id="ARBA00023015"/>
    </source>
</evidence>
<evidence type="ECO:0000313" key="6">
    <source>
        <dbReference type="EMBL" id="REG22874.1"/>
    </source>
</evidence>
<dbReference type="InterPro" id="IPR050204">
    <property type="entry name" value="AraC_XylS_family_regulators"/>
</dbReference>
<protein>
    <submittedName>
        <fullName evidence="6">AraC family transcriptional regulator</fullName>
    </submittedName>
</protein>
<keyword evidence="7" id="KW-1185">Reference proteome</keyword>
<evidence type="ECO:0000256" key="2">
    <source>
        <dbReference type="ARBA" id="ARBA00023125"/>
    </source>
</evidence>
<dbReference type="PANTHER" id="PTHR46796">
    <property type="entry name" value="HTH-TYPE TRANSCRIPTIONAL ACTIVATOR RHAS-RELATED"/>
    <property type="match status" value="1"/>
</dbReference>
<comment type="caution">
    <text evidence="6">The sequence shown here is derived from an EMBL/GenBank/DDBJ whole genome shotgun (WGS) entry which is preliminary data.</text>
</comment>
<evidence type="ECO:0000256" key="4">
    <source>
        <dbReference type="SAM" id="MobiDB-lite"/>
    </source>
</evidence>
<dbReference type="PROSITE" id="PS00041">
    <property type="entry name" value="HTH_ARAC_FAMILY_1"/>
    <property type="match status" value="1"/>
</dbReference>
<gene>
    <name evidence="6" type="ORF">ATI61_11879</name>
</gene>
<evidence type="ECO:0000256" key="3">
    <source>
        <dbReference type="ARBA" id="ARBA00023163"/>
    </source>
</evidence>
<keyword evidence="2" id="KW-0238">DNA-binding</keyword>
<dbReference type="Gene3D" id="1.10.10.60">
    <property type="entry name" value="Homeodomain-like"/>
    <property type="match status" value="1"/>
</dbReference>
<dbReference type="RefSeq" id="WP_053066646.1">
    <property type="nucleotide sequence ID" value="NZ_CP011509.1"/>
</dbReference>
<reference evidence="6 7" key="1">
    <citation type="submission" date="2018-08" db="EMBL/GenBank/DDBJ databases">
        <title>Genomic Encyclopedia of Archaeal and Bacterial Type Strains, Phase II (KMG-II): from individual species to whole genera.</title>
        <authorList>
            <person name="Goeker M."/>
        </authorList>
    </citation>
    <scope>NUCLEOTIDE SEQUENCE [LARGE SCALE GENOMIC DNA]</scope>
    <source>
        <strain evidence="6 7">DSM 2261</strain>
    </source>
</reference>
<sequence length="295" mass="32800">MSTPPRPPRTHRERPRDPGEHGPREPLEDDARSSLLSLPPPGLAGQIDLCWATPGRASVGTSLHEFFPDAGAHLIFRHSEHGCRAVMIGPATERAAVEREAGAEYLAIRFRPGQAPRLADVRASELTNGFVELTHLGGQPIQDVAEQLRLLPDLASRQRVLAELMRDVAPPLVGDVRCRRATQLLEAHRGQLRVETLAEELGLNVRGLERLFLQHFGMTPKRMSRLVRLRHVLGALYSGRFTNLGALAVACGYSDQSHLIHDFKALTARLPGDKGALVNRRLLSEETRVIHRYRR</sequence>
<evidence type="ECO:0000259" key="5">
    <source>
        <dbReference type="PROSITE" id="PS01124"/>
    </source>
</evidence>
<dbReference type="InterPro" id="IPR009057">
    <property type="entry name" value="Homeodomain-like_sf"/>
</dbReference>
<accession>A0ABX9JN40</accession>
<evidence type="ECO:0000313" key="7">
    <source>
        <dbReference type="Proteomes" id="UP000256345"/>
    </source>
</evidence>
<keyword evidence="3" id="KW-0804">Transcription</keyword>
<feature type="domain" description="HTH araC/xylS-type" evidence="5">
    <location>
        <begin position="179"/>
        <end position="277"/>
    </location>
</feature>
<dbReference type="Pfam" id="PF20240">
    <property type="entry name" value="DUF6597"/>
    <property type="match status" value="1"/>
</dbReference>